<feature type="region of interest" description="Disordered" evidence="1">
    <location>
        <begin position="1"/>
        <end position="81"/>
    </location>
</feature>
<proteinExistence type="predicted"/>
<gene>
    <name evidence="2" type="primary">Gpsm1_0</name>
    <name evidence="2" type="ORF">GTO93_0013583</name>
</gene>
<feature type="non-terminal residue" evidence="2">
    <location>
        <position position="264"/>
    </location>
</feature>
<dbReference type="SMART" id="SM00390">
    <property type="entry name" value="GoLoco"/>
    <property type="match status" value="4"/>
</dbReference>
<dbReference type="PROSITE" id="PS50877">
    <property type="entry name" value="GOLOCO"/>
    <property type="match status" value="4"/>
</dbReference>
<reference evidence="2" key="1">
    <citation type="journal article" date="2021" name="Cell">
        <title>Tracing the genetic footprints of vertebrate landing in non-teleost ray-finned fishes.</title>
        <authorList>
            <person name="Bi X."/>
            <person name="Wang K."/>
            <person name="Yang L."/>
            <person name="Pan H."/>
            <person name="Jiang H."/>
            <person name="Wei Q."/>
            <person name="Fang M."/>
            <person name="Yu H."/>
            <person name="Zhu C."/>
            <person name="Cai Y."/>
            <person name="He Y."/>
            <person name="Gan X."/>
            <person name="Zeng H."/>
            <person name="Yu D."/>
            <person name="Zhu Y."/>
            <person name="Jiang H."/>
            <person name="Qiu Q."/>
            <person name="Yang H."/>
            <person name="Zhang Y.E."/>
            <person name="Wang W."/>
            <person name="Zhu M."/>
            <person name="He S."/>
            <person name="Zhang G."/>
        </authorList>
    </citation>
    <scope>NUCLEOTIDE SEQUENCE</scope>
    <source>
        <strain evidence="2">Pddl_001</strain>
    </source>
</reference>
<dbReference type="PANTHER" id="PTHR47617:SF1">
    <property type="entry name" value="G-PROTEIN-SIGNALING MODULATOR 3"/>
    <property type="match status" value="1"/>
</dbReference>
<evidence type="ECO:0000256" key="1">
    <source>
        <dbReference type="SAM" id="MobiDB-lite"/>
    </source>
</evidence>
<sequence length="264" mass="28931">MGGEVAESEAVRDTRQAKSETETRMEEEGEGSEGESGGGAGVGAGGTAGEGAVSPDSAVPPSRTLHPRAAELQARRLTPDLPDSLFELLFQSQGRRLNDQRCSFRRGREGLQRGWQSEPSTPVEKRKVIFSSMTSLQTEEFFDMLANSQGRRLDTQRAELQEPPPPSSPSCENEATVEGAGSEEEPNLSVTENRGTVKKAADEELYSMILSYQVQGRIDEQRSRPPGPVDDEGFFSLLLRVQGGRMEEQRVELPEGLLRRVNSH</sequence>
<evidence type="ECO:0000313" key="3">
    <source>
        <dbReference type="Proteomes" id="UP001166093"/>
    </source>
</evidence>
<feature type="region of interest" description="Disordered" evidence="1">
    <location>
        <begin position="157"/>
        <end position="195"/>
    </location>
</feature>
<dbReference type="Gene3D" id="1.25.40.10">
    <property type="entry name" value="Tetratricopeptide repeat domain"/>
    <property type="match status" value="2"/>
</dbReference>
<feature type="non-terminal residue" evidence="2">
    <location>
        <position position="1"/>
    </location>
</feature>
<name>A0ABS2XPN7_POLSP</name>
<dbReference type="InterPro" id="IPR011990">
    <property type="entry name" value="TPR-like_helical_dom_sf"/>
</dbReference>
<dbReference type="PANTHER" id="PTHR47617">
    <property type="entry name" value="G-PROTEIN SIGNALING MODULATOR 3"/>
    <property type="match status" value="1"/>
</dbReference>
<dbReference type="InterPro" id="IPR042888">
    <property type="entry name" value="GPSM3"/>
</dbReference>
<dbReference type="EMBL" id="JAAWVQ010054696">
    <property type="protein sequence ID" value="MBN3275880.1"/>
    <property type="molecule type" value="Genomic_DNA"/>
</dbReference>
<organism evidence="2 3">
    <name type="scientific">Polyodon spathula</name>
    <name type="common">North American paddlefish</name>
    <name type="synonym">Squalus spathula</name>
    <dbReference type="NCBI Taxonomy" id="7913"/>
    <lineage>
        <taxon>Eukaryota</taxon>
        <taxon>Metazoa</taxon>
        <taxon>Chordata</taxon>
        <taxon>Craniata</taxon>
        <taxon>Vertebrata</taxon>
        <taxon>Euteleostomi</taxon>
        <taxon>Actinopterygii</taxon>
        <taxon>Chondrostei</taxon>
        <taxon>Acipenseriformes</taxon>
        <taxon>Polyodontidae</taxon>
        <taxon>Polyodon</taxon>
    </lineage>
</organism>
<dbReference type="Pfam" id="PF02188">
    <property type="entry name" value="GoLoco"/>
    <property type="match status" value="3"/>
</dbReference>
<feature type="compositionally biased region" description="Gly residues" evidence="1">
    <location>
        <begin position="34"/>
        <end position="49"/>
    </location>
</feature>
<keyword evidence="3" id="KW-1185">Reference proteome</keyword>
<comment type="caution">
    <text evidence="2">The sequence shown here is derived from an EMBL/GenBank/DDBJ whole genome shotgun (WGS) entry which is preliminary data.</text>
</comment>
<accession>A0ABS2XPN7</accession>
<dbReference type="Proteomes" id="UP001166093">
    <property type="component" value="Unassembled WGS sequence"/>
</dbReference>
<protein>
    <submittedName>
        <fullName evidence="2">GPSM1 protein</fullName>
    </submittedName>
</protein>
<dbReference type="InterPro" id="IPR003109">
    <property type="entry name" value="GoLoco_motif"/>
</dbReference>
<evidence type="ECO:0000313" key="2">
    <source>
        <dbReference type="EMBL" id="MBN3275880.1"/>
    </source>
</evidence>
<feature type="compositionally biased region" description="Basic and acidic residues" evidence="1">
    <location>
        <begin position="9"/>
        <end position="26"/>
    </location>
</feature>